<reference evidence="1" key="1">
    <citation type="submission" date="2020-07" db="EMBL/GenBank/DDBJ databases">
        <title>Multicomponent nature underlies the extraordinary mechanical properties of spider dragline silk.</title>
        <authorList>
            <person name="Kono N."/>
            <person name="Nakamura H."/>
            <person name="Mori M."/>
            <person name="Yoshida Y."/>
            <person name="Ohtoshi R."/>
            <person name="Malay A.D."/>
            <person name="Moran D.A.P."/>
            <person name="Tomita M."/>
            <person name="Numata K."/>
            <person name="Arakawa K."/>
        </authorList>
    </citation>
    <scope>NUCLEOTIDE SEQUENCE</scope>
</reference>
<sequence length="368" mass="41281">MGISIHAPTEPTRFDAHGVNNTLDIALAKGLHTIAATSISELTSDHNPVNFDISLKNFNSPSISTCSFPNWTKFQTVLTESIPGNPVIANEDDIEKSISNLNNKIQEAIHATSTYKAIHHPQPVFSTTSKATSVEKEEVRFSILRKIRPSPDVSVTSPALSSLSAGVLTPPPTVSGILSPLAERMDEQQDDNGAYAELRANFHRGFNINTLADSLNECRFSDETALYLAKLEEVNVKLREFPYEKEDEQRFALQHISDLIDEARHKYTQLRKQEIADLTNTLEQQIDSWGLPRKPLENPFQIVLHKKKRGRNSWTKKIPPKCMPNVKKKTSTSLTATINLEHSLSTTNKPTWMCQAHHNNRRDQAQSE</sequence>
<evidence type="ECO:0000313" key="1">
    <source>
        <dbReference type="EMBL" id="GFR27907.1"/>
    </source>
</evidence>
<dbReference type="EMBL" id="BMAO01019032">
    <property type="protein sequence ID" value="GFR27907.1"/>
    <property type="molecule type" value="Genomic_DNA"/>
</dbReference>
<dbReference type="Proteomes" id="UP000887116">
    <property type="component" value="Unassembled WGS sequence"/>
</dbReference>
<dbReference type="AlphaFoldDB" id="A0A8X6M0X7"/>
<accession>A0A8X6M0X7</accession>
<keyword evidence="2" id="KW-1185">Reference proteome</keyword>
<organism evidence="1 2">
    <name type="scientific">Trichonephila clavata</name>
    <name type="common">Joro spider</name>
    <name type="synonym">Nephila clavata</name>
    <dbReference type="NCBI Taxonomy" id="2740835"/>
    <lineage>
        <taxon>Eukaryota</taxon>
        <taxon>Metazoa</taxon>
        <taxon>Ecdysozoa</taxon>
        <taxon>Arthropoda</taxon>
        <taxon>Chelicerata</taxon>
        <taxon>Arachnida</taxon>
        <taxon>Araneae</taxon>
        <taxon>Araneomorphae</taxon>
        <taxon>Entelegynae</taxon>
        <taxon>Araneoidea</taxon>
        <taxon>Nephilidae</taxon>
        <taxon>Trichonephila</taxon>
    </lineage>
</organism>
<proteinExistence type="predicted"/>
<evidence type="ECO:0008006" key="3">
    <source>
        <dbReference type="Google" id="ProtNLM"/>
    </source>
</evidence>
<name>A0A8X6M0X7_TRICU</name>
<protein>
    <recommendedName>
        <fullName evidence="3">Endonuclease/exonuclease/phosphatase domain-containing protein</fullName>
    </recommendedName>
</protein>
<comment type="caution">
    <text evidence="1">The sequence shown here is derived from an EMBL/GenBank/DDBJ whole genome shotgun (WGS) entry which is preliminary data.</text>
</comment>
<gene>
    <name evidence="1" type="ORF">TNCT_129431</name>
</gene>
<evidence type="ECO:0000313" key="2">
    <source>
        <dbReference type="Proteomes" id="UP000887116"/>
    </source>
</evidence>